<feature type="region of interest" description="Disordered" evidence="1">
    <location>
        <begin position="1"/>
        <end position="23"/>
    </location>
</feature>
<sequence>MVAGAHDDGDGEKSSMAPARLLLPPLTHPSSSRLWSPSASDTVSTHALQVPRASTTMRSERPSFVLLSARLTSLPLARLPLSYPISATSCHEGLQVLGCNVLNYDMIVPRRSLKVVY</sequence>
<dbReference type="Proteomes" id="UP000292702">
    <property type="component" value="Unassembled WGS sequence"/>
</dbReference>
<evidence type="ECO:0000313" key="2">
    <source>
        <dbReference type="EMBL" id="TCD61683.1"/>
    </source>
</evidence>
<organism evidence="2 3">
    <name type="scientific">Steccherinum ochraceum</name>
    <dbReference type="NCBI Taxonomy" id="92696"/>
    <lineage>
        <taxon>Eukaryota</taxon>
        <taxon>Fungi</taxon>
        <taxon>Dikarya</taxon>
        <taxon>Basidiomycota</taxon>
        <taxon>Agaricomycotina</taxon>
        <taxon>Agaricomycetes</taxon>
        <taxon>Polyporales</taxon>
        <taxon>Steccherinaceae</taxon>
        <taxon>Steccherinum</taxon>
    </lineage>
</organism>
<protein>
    <submittedName>
        <fullName evidence="2">Uncharacterized protein</fullName>
    </submittedName>
</protein>
<gene>
    <name evidence="2" type="ORF">EIP91_008105</name>
</gene>
<proteinExistence type="predicted"/>
<feature type="compositionally biased region" description="Basic and acidic residues" evidence="1">
    <location>
        <begin position="1"/>
        <end position="13"/>
    </location>
</feature>
<dbReference type="EMBL" id="RWJN01000440">
    <property type="protein sequence ID" value="TCD61683.1"/>
    <property type="molecule type" value="Genomic_DNA"/>
</dbReference>
<evidence type="ECO:0000313" key="3">
    <source>
        <dbReference type="Proteomes" id="UP000292702"/>
    </source>
</evidence>
<accession>A0A4R0R625</accession>
<evidence type="ECO:0000256" key="1">
    <source>
        <dbReference type="SAM" id="MobiDB-lite"/>
    </source>
</evidence>
<reference evidence="2 3" key="1">
    <citation type="submission" date="2018-11" db="EMBL/GenBank/DDBJ databases">
        <title>Genome assembly of Steccherinum ochraceum LE-BIN_3174, the white-rot fungus of the Steccherinaceae family (The Residual Polyporoid clade, Polyporales, Basidiomycota).</title>
        <authorList>
            <person name="Fedorova T.V."/>
            <person name="Glazunova O.A."/>
            <person name="Landesman E.O."/>
            <person name="Moiseenko K.V."/>
            <person name="Psurtseva N.V."/>
            <person name="Savinova O.S."/>
            <person name="Shakhova N.V."/>
            <person name="Tyazhelova T.V."/>
            <person name="Vasina D.V."/>
        </authorList>
    </citation>
    <scope>NUCLEOTIDE SEQUENCE [LARGE SCALE GENOMIC DNA]</scope>
    <source>
        <strain evidence="2 3">LE-BIN_3174</strain>
    </source>
</reference>
<dbReference type="AlphaFoldDB" id="A0A4R0R625"/>
<comment type="caution">
    <text evidence="2">The sequence shown here is derived from an EMBL/GenBank/DDBJ whole genome shotgun (WGS) entry which is preliminary data.</text>
</comment>
<name>A0A4R0R625_9APHY</name>
<keyword evidence="3" id="KW-1185">Reference proteome</keyword>